<name>A0A6B0S834_9CETA</name>
<dbReference type="PANTHER" id="PTHR21683:SF18">
    <property type="entry name" value="COILED-COIL DOMAIN-CONTAINING PROTEIN 42 HOMOLOG"/>
    <property type="match status" value="1"/>
</dbReference>
<keyword evidence="3" id="KW-1185">Reference proteome</keyword>
<feature type="region of interest" description="Disordered" evidence="1">
    <location>
        <begin position="314"/>
        <end position="335"/>
    </location>
</feature>
<dbReference type="PANTHER" id="PTHR21683">
    <property type="entry name" value="COILED-COIL DOMAIN-CONTAINING PROTEIN 42 LIKE-2-LIKE-RELATED"/>
    <property type="match status" value="1"/>
</dbReference>
<reference evidence="2" key="1">
    <citation type="submission" date="2019-10" db="EMBL/GenBank/DDBJ databases">
        <title>The sequence and de novo assembly of the wild yak genome.</title>
        <authorList>
            <person name="Liu Y."/>
        </authorList>
    </citation>
    <scope>NUCLEOTIDE SEQUENCE [LARGE SCALE GENOMIC DNA]</scope>
    <source>
        <strain evidence="2">WY2019</strain>
    </source>
</reference>
<comment type="caution">
    <text evidence="2">The sequence shown here is derived from an EMBL/GenBank/DDBJ whole genome shotgun (WGS) entry which is preliminary data.</text>
</comment>
<feature type="compositionally biased region" description="Basic and acidic residues" evidence="1">
    <location>
        <begin position="315"/>
        <end position="327"/>
    </location>
</feature>
<dbReference type="Proteomes" id="UP000322234">
    <property type="component" value="Unassembled WGS sequence"/>
</dbReference>
<dbReference type="InterPro" id="IPR051147">
    <property type="entry name" value="CFAP_domain-containing"/>
</dbReference>
<sequence length="335" mass="37920">MLAARDAGQEAGPSDPGNKDRGLQVLFQELCQLQAKQRKLKREVEKHKVFEDYLIKVLEKIPKGYNQGEEPEETPVAAMVERYGKLFAVSQDIQKGLKAFLEMNQAVHKSLESLEEGHRALIPRLKIRLCQLQRRCHRKQEQWQQLEHGLTLQKDVGSCEVGSKEAAANDDSEDLKCGTLELPRNELLNYVQVAINDMARQCCSTAHAVPRGTGLFSKLDLIQEFMLDKMETVRFISLLTGPIVCWTANNPNNQGLRSYPRPFRKHSKALSAVAVNLQSTFFLDSKLAGERPSGAFGGKKQWFQIPYEMSCHLTSHPDPETPRHQEPEGLDIFQD</sequence>
<evidence type="ECO:0000256" key="1">
    <source>
        <dbReference type="SAM" id="MobiDB-lite"/>
    </source>
</evidence>
<proteinExistence type="predicted"/>
<gene>
    <name evidence="2" type="ORF">E5288_WYG015048</name>
</gene>
<evidence type="ECO:0000313" key="3">
    <source>
        <dbReference type="Proteomes" id="UP000322234"/>
    </source>
</evidence>
<feature type="region of interest" description="Disordered" evidence="1">
    <location>
        <begin position="1"/>
        <end position="20"/>
    </location>
</feature>
<dbReference type="AlphaFoldDB" id="A0A6B0S834"/>
<protein>
    <recommendedName>
        <fullName evidence="4">Coiled-coil domain-containing protein 197</fullName>
    </recommendedName>
</protein>
<evidence type="ECO:0008006" key="4">
    <source>
        <dbReference type="Google" id="ProtNLM"/>
    </source>
</evidence>
<dbReference type="EMBL" id="VBQZ03000180">
    <property type="protein sequence ID" value="MXQ97027.1"/>
    <property type="molecule type" value="Genomic_DNA"/>
</dbReference>
<organism evidence="2 3">
    <name type="scientific">Bos mutus</name>
    <name type="common">wild yak</name>
    <dbReference type="NCBI Taxonomy" id="72004"/>
    <lineage>
        <taxon>Eukaryota</taxon>
        <taxon>Metazoa</taxon>
        <taxon>Chordata</taxon>
        <taxon>Craniata</taxon>
        <taxon>Vertebrata</taxon>
        <taxon>Euteleostomi</taxon>
        <taxon>Mammalia</taxon>
        <taxon>Eutheria</taxon>
        <taxon>Laurasiatheria</taxon>
        <taxon>Artiodactyla</taxon>
        <taxon>Ruminantia</taxon>
        <taxon>Pecora</taxon>
        <taxon>Bovidae</taxon>
        <taxon>Bovinae</taxon>
        <taxon>Bos</taxon>
    </lineage>
</organism>
<accession>A0A6B0S834</accession>
<evidence type="ECO:0000313" key="2">
    <source>
        <dbReference type="EMBL" id="MXQ97027.1"/>
    </source>
</evidence>